<sequence>RITGKIIGEVTDEEGAALPGVIVEISSPSLMGGVHSQIASEDGRYRFLNLPPGTYKLVFSLNGFQTVESQNIKVSLNTTVTQDIILKLSTVEESIVVTAEAPVIDVTKSGVSINFTKEQLEDLPSGRFSVYDIIKQAPGIPQQNQSEWTNTIYGSNTPSNAYLVDGIDVSSPGQGHGWNWQPQDVFEEVEVSGIGVSAEYGNFTGAVINIVTKSGGNTFSGGLSYYGQFQSLTGDNNPKGDLSIDPDKVYSYNRDKYLNASFNLGGPIVKDKLWFFGLYEKNEDSYSPWLIDPEFPEKWLGNKALFKLSSQPSEKHRLVASYYFENYEFPESPDEFNLAETVSNAIGRTHTWTVLYTFLMNNESFFELKYSGWRTFDGYLPSLGGDINDPIIWDGYSGVTSGAPWWVYDGIMERDQANASFTHFAEDFLGGDHEFKIGVQYTKGKSEWVGGYAGGKWYYLYAGYPYYMYEYDPFMYGATSNAIGAFIDDSWTIGDRLTVNLGLRFDHNDGSIPSWFVYDGWEKTSERVPGIDNILDMNNFSPRLGLAYQLTSDHKTLLKASYGRYYDANHHDGWSYPGSAVSDYNIYYYDWDIEDYALWYSIPGGMGYIVDPELRNPYADAFSLGLERELMPNLSVGATFIYKKEKDLIGWEDRGATYEQISEVSPDNGQTYTVFSQTSELGSTEYWITNPSGYGHTYKALIFSFAKRYSNNWQLYASLTWSKAEGIDIQSHETTSWALATRGTFGKDPNDYTNAGGPLNHDRTWIFKLQASYSFPWGILASMNYLYQTGVPIPTFTRVFPAQGLRQILAEPRGPDRYEPWNLLDFRLQKTINIYKSLQLDAMIDVFNLFNSATVTRVRSHDLWSQTYNEPSFIFYPRRIQIGLKLRF</sequence>
<dbReference type="Gene3D" id="2.170.130.10">
    <property type="entry name" value="TonB-dependent receptor, plug domain"/>
    <property type="match status" value="1"/>
</dbReference>
<dbReference type="Pfam" id="PF25183">
    <property type="entry name" value="OMP_b-brl_4"/>
    <property type="match status" value="1"/>
</dbReference>
<dbReference type="Pfam" id="PF13620">
    <property type="entry name" value="CarboxypepD_reg"/>
    <property type="match status" value="1"/>
</dbReference>
<keyword evidence="4" id="KW-0472">Membrane</keyword>
<keyword evidence="2" id="KW-0813">Transport</keyword>
<evidence type="ECO:0000256" key="4">
    <source>
        <dbReference type="ARBA" id="ARBA00023136"/>
    </source>
</evidence>
<evidence type="ECO:0000256" key="3">
    <source>
        <dbReference type="ARBA" id="ARBA00022692"/>
    </source>
</evidence>
<evidence type="ECO:0000256" key="5">
    <source>
        <dbReference type="ARBA" id="ARBA00023237"/>
    </source>
</evidence>
<dbReference type="GO" id="GO:0015344">
    <property type="term" value="F:siderophore uptake transmembrane transporter activity"/>
    <property type="evidence" value="ECO:0007669"/>
    <property type="project" value="TreeGrafter"/>
</dbReference>
<dbReference type="InterPro" id="IPR037066">
    <property type="entry name" value="Plug_dom_sf"/>
</dbReference>
<dbReference type="Gene3D" id="2.40.170.20">
    <property type="entry name" value="TonB-dependent receptor, beta-barrel domain"/>
    <property type="match status" value="1"/>
</dbReference>
<dbReference type="AlphaFoldDB" id="A0A0F9JH75"/>
<feature type="non-terminal residue" evidence="7">
    <location>
        <position position="1"/>
    </location>
</feature>
<dbReference type="EMBL" id="LAZR01010082">
    <property type="protein sequence ID" value="KKM68918.1"/>
    <property type="molecule type" value="Genomic_DNA"/>
</dbReference>
<dbReference type="Gene3D" id="2.60.40.1120">
    <property type="entry name" value="Carboxypeptidase-like, regulatory domain"/>
    <property type="match status" value="1"/>
</dbReference>
<dbReference type="SUPFAM" id="SSF56935">
    <property type="entry name" value="Porins"/>
    <property type="match status" value="1"/>
</dbReference>
<dbReference type="InterPro" id="IPR009038">
    <property type="entry name" value="GOLD_dom"/>
</dbReference>
<proteinExistence type="predicted"/>
<dbReference type="GO" id="GO:0044718">
    <property type="term" value="P:siderophore transmembrane transport"/>
    <property type="evidence" value="ECO:0007669"/>
    <property type="project" value="TreeGrafter"/>
</dbReference>
<organism evidence="7">
    <name type="scientific">marine sediment metagenome</name>
    <dbReference type="NCBI Taxonomy" id="412755"/>
    <lineage>
        <taxon>unclassified sequences</taxon>
        <taxon>metagenomes</taxon>
        <taxon>ecological metagenomes</taxon>
    </lineage>
</organism>
<evidence type="ECO:0000256" key="2">
    <source>
        <dbReference type="ARBA" id="ARBA00022448"/>
    </source>
</evidence>
<keyword evidence="5" id="KW-0998">Cell outer membrane</keyword>
<dbReference type="PROSITE" id="PS50866">
    <property type="entry name" value="GOLD"/>
    <property type="match status" value="1"/>
</dbReference>
<dbReference type="PANTHER" id="PTHR30069">
    <property type="entry name" value="TONB-DEPENDENT OUTER MEMBRANE RECEPTOR"/>
    <property type="match status" value="1"/>
</dbReference>
<dbReference type="InterPro" id="IPR036942">
    <property type="entry name" value="Beta-barrel_TonB_sf"/>
</dbReference>
<evidence type="ECO:0000256" key="1">
    <source>
        <dbReference type="ARBA" id="ARBA00004571"/>
    </source>
</evidence>
<name>A0A0F9JH75_9ZZZZ</name>
<evidence type="ECO:0000313" key="7">
    <source>
        <dbReference type="EMBL" id="KKM68918.1"/>
    </source>
</evidence>
<dbReference type="PROSITE" id="PS52016">
    <property type="entry name" value="TONB_DEPENDENT_REC_3"/>
    <property type="match status" value="1"/>
</dbReference>
<gene>
    <name evidence="7" type="ORF">LCGC14_1456090</name>
</gene>
<comment type="caution">
    <text evidence="7">The sequence shown here is derived from an EMBL/GenBank/DDBJ whole genome shotgun (WGS) entry which is preliminary data.</text>
</comment>
<reference evidence="7" key="1">
    <citation type="journal article" date="2015" name="Nature">
        <title>Complex archaea that bridge the gap between prokaryotes and eukaryotes.</title>
        <authorList>
            <person name="Spang A."/>
            <person name="Saw J.H."/>
            <person name="Jorgensen S.L."/>
            <person name="Zaremba-Niedzwiedzka K."/>
            <person name="Martijn J."/>
            <person name="Lind A.E."/>
            <person name="van Eijk R."/>
            <person name="Schleper C."/>
            <person name="Guy L."/>
            <person name="Ettema T.J."/>
        </authorList>
    </citation>
    <scope>NUCLEOTIDE SEQUENCE</scope>
</reference>
<keyword evidence="3" id="KW-0812">Transmembrane</keyword>
<dbReference type="PANTHER" id="PTHR30069:SF46">
    <property type="entry name" value="OAR PROTEIN"/>
    <property type="match status" value="1"/>
</dbReference>
<dbReference type="InterPro" id="IPR008969">
    <property type="entry name" value="CarboxyPept-like_regulatory"/>
</dbReference>
<dbReference type="InterPro" id="IPR057601">
    <property type="entry name" value="Oar-like_b-barrel"/>
</dbReference>
<dbReference type="InterPro" id="IPR039426">
    <property type="entry name" value="TonB-dep_rcpt-like"/>
</dbReference>
<comment type="subcellular location">
    <subcellularLocation>
        <location evidence="1">Cell outer membrane</location>
        <topology evidence="1">Multi-pass membrane protein</topology>
    </subcellularLocation>
</comment>
<accession>A0A0F9JH75</accession>
<protein>
    <recommendedName>
        <fullName evidence="6">GOLD domain-containing protein</fullName>
    </recommendedName>
</protein>
<feature type="domain" description="GOLD" evidence="6">
    <location>
        <begin position="1"/>
        <end position="80"/>
    </location>
</feature>
<dbReference type="SUPFAM" id="SSF49464">
    <property type="entry name" value="Carboxypeptidase regulatory domain-like"/>
    <property type="match status" value="1"/>
</dbReference>
<evidence type="ECO:0000259" key="6">
    <source>
        <dbReference type="PROSITE" id="PS50866"/>
    </source>
</evidence>
<dbReference type="GO" id="GO:0009279">
    <property type="term" value="C:cell outer membrane"/>
    <property type="evidence" value="ECO:0007669"/>
    <property type="project" value="UniProtKB-SubCell"/>
</dbReference>